<reference evidence="2" key="1">
    <citation type="submission" date="2021-03" db="EMBL/GenBank/DDBJ databases">
        <title>Antimicrobial resistance genes in bacteria isolated from Japanese honey, and their potential for conferring macrolide and lincosamide resistance in the American foulbrood pathogen Paenibacillus larvae.</title>
        <authorList>
            <person name="Okamoto M."/>
            <person name="Kumagai M."/>
            <person name="Kanamori H."/>
            <person name="Takamatsu D."/>
        </authorList>
    </citation>
    <scope>NUCLEOTIDE SEQUENCE</scope>
    <source>
        <strain evidence="2">J40TS1</strain>
    </source>
</reference>
<dbReference type="InterPro" id="IPR052530">
    <property type="entry name" value="NAD(P)H_nitroreductase"/>
</dbReference>
<comment type="caution">
    <text evidence="2">The sequence shown here is derived from an EMBL/GenBank/DDBJ whole genome shotgun (WGS) entry which is preliminary data.</text>
</comment>
<dbReference type="AlphaFoldDB" id="A0A919YS23"/>
<dbReference type="PANTHER" id="PTHR43821:SF1">
    <property type="entry name" value="NAD(P)H NITROREDUCTASE YDJA-RELATED"/>
    <property type="match status" value="1"/>
</dbReference>
<proteinExistence type="predicted"/>
<name>A0A919YS23_9BACL</name>
<dbReference type="Pfam" id="PF00881">
    <property type="entry name" value="Nitroreductase"/>
    <property type="match status" value="1"/>
</dbReference>
<dbReference type="InterPro" id="IPR029479">
    <property type="entry name" value="Nitroreductase"/>
</dbReference>
<evidence type="ECO:0000259" key="1">
    <source>
        <dbReference type="Pfam" id="PF00881"/>
    </source>
</evidence>
<sequence>MSSVISQPLVVEEWAQRPVDQQEVLAILESAVWAPNDGLREPWRFIYVDGEHAAALWPEHPAAPAHLIVVAMLSEASHKQLEDLCAVYGLIQNIHLLAWERQLSVRTSNAAWIYSSAVREQFKLKERERIAAVLDLGYAARYTTKQANHDPVPLQIGTY</sequence>
<feature type="domain" description="Nitroreductase" evidence="1">
    <location>
        <begin position="17"/>
        <end position="58"/>
    </location>
</feature>
<accession>A0A919YS23</accession>
<gene>
    <name evidence="2" type="ORF">J40TS1_29830</name>
</gene>
<dbReference type="GO" id="GO:0016491">
    <property type="term" value="F:oxidoreductase activity"/>
    <property type="evidence" value="ECO:0007669"/>
    <property type="project" value="InterPro"/>
</dbReference>
<dbReference type="RefSeq" id="WP_213516552.1">
    <property type="nucleotide sequence ID" value="NZ_BOSE01000005.1"/>
</dbReference>
<dbReference type="InterPro" id="IPR000415">
    <property type="entry name" value="Nitroreductase-like"/>
</dbReference>
<dbReference type="Gene3D" id="3.40.109.10">
    <property type="entry name" value="NADH Oxidase"/>
    <property type="match status" value="1"/>
</dbReference>
<dbReference type="PANTHER" id="PTHR43821">
    <property type="entry name" value="NAD(P)H NITROREDUCTASE YDJA-RELATED"/>
    <property type="match status" value="1"/>
</dbReference>
<protein>
    <submittedName>
        <fullName evidence="2">Nitroreductase</fullName>
    </submittedName>
</protein>
<organism evidence="2 3">
    <name type="scientific">Paenibacillus montaniterrae</name>
    <dbReference type="NCBI Taxonomy" id="429341"/>
    <lineage>
        <taxon>Bacteria</taxon>
        <taxon>Bacillati</taxon>
        <taxon>Bacillota</taxon>
        <taxon>Bacilli</taxon>
        <taxon>Bacillales</taxon>
        <taxon>Paenibacillaceae</taxon>
        <taxon>Paenibacillus</taxon>
    </lineage>
</organism>
<dbReference type="SUPFAM" id="SSF55469">
    <property type="entry name" value="FMN-dependent nitroreductase-like"/>
    <property type="match status" value="1"/>
</dbReference>
<evidence type="ECO:0000313" key="2">
    <source>
        <dbReference type="EMBL" id="GIP17341.1"/>
    </source>
</evidence>
<dbReference type="Proteomes" id="UP000683139">
    <property type="component" value="Unassembled WGS sequence"/>
</dbReference>
<keyword evidence="3" id="KW-1185">Reference proteome</keyword>
<dbReference type="EMBL" id="BOSE01000005">
    <property type="protein sequence ID" value="GIP17341.1"/>
    <property type="molecule type" value="Genomic_DNA"/>
</dbReference>
<evidence type="ECO:0000313" key="3">
    <source>
        <dbReference type="Proteomes" id="UP000683139"/>
    </source>
</evidence>